<accession>A0A5C5G239</accession>
<reference evidence="2 3" key="1">
    <citation type="submission" date="2019-03" db="EMBL/GenBank/DDBJ databases">
        <title>Rhodosporidium diobovatum UCD-FST 08-225 genome sequencing, assembly, and annotation.</title>
        <authorList>
            <person name="Fakankun I.U."/>
            <person name="Fristensky B."/>
            <person name="Levin D.B."/>
        </authorList>
    </citation>
    <scope>NUCLEOTIDE SEQUENCE [LARGE SCALE GENOMIC DNA]</scope>
    <source>
        <strain evidence="2 3">UCD-FST 08-225</strain>
    </source>
</reference>
<evidence type="ECO:0000313" key="2">
    <source>
        <dbReference type="EMBL" id="TNY22031.1"/>
    </source>
</evidence>
<organism evidence="2 3">
    <name type="scientific">Rhodotorula diobovata</name>
    <dbReference type="NCBI Taxonomy" id="5288"/>
    <lineage>
        <taxon>Eukaryota</taxon>
        <taxon>Fungi</taxon>
        <taxon>Dikarya</taxon>
        <taxon>Basidiomycota</taxon>
        <taxon>Pucciniomycotina</taxon>
        <taxon>Microbotryomycetes</taxon>
        <taxon>Sporidiobolales</taxon>
        <taxon>Sporidiobolaceae</taxon>
        <taxon>Rhodotorula</taxon>
    </lineage>
</organism>
<evidence type="ECO:0000313" key="3">
    <source>
        <dbReference type="Proteomes" id="UP000311382"/>
    </source>
</evidence>
<dbReference type="Proteomes" id="UP000311382">
    <property type="component" value="Unassembled WGS sequence"/>
</dbReference>
<protein>
    <submittedName>
        <fullName evidence="2">Uncharacterized protein</fullName>
    </submittedName>
</protein>
<feature type="region of interest" description="Disordered" evidence="1">
    <location>
        <begin position="306"/>
        <end position="362"/>
    </location>
</feature>
<comment type="caution">
    <text evidence="2">The sequence shown here is derived from an EMBL/GenBank/DDBJ whole genome shotgun (WGS) entry which is preliminary data.</text>
</comment>
<proteinExistence type="predicted"/>
<gene>
    <name evidence="2" type="ORF">DMC30DRAFT_172727</name>
</gene>
<keyword evidence="3" id="KW-1185">Reference proteome</keyword>
<dbReference type="AlphaFoldDB" id="A0A5C5G239"/>
<name>A0A5C5G239_9BASI</name>
<sequence>MQYPPGVGRHRRPSPAHAGEAVNACACQPPSEARASSCVVKVELLKCSCSLARWCTRVAGIEQRGARSLQQAAVAARQNRPTLRSRQLVSALSCTLQRGWATRGKNEVSRQRQPEIFLGVDCAQWPRLALSPSHRLALLQELPLGSAGTQNPLSTTAPFPRGFAGDSERWPSVRGPERASAAFCIARATHEASEVARRPAPPPRLLPRCRTVERAGRKKETFPGGEVERIFGAPRDKGVAWRPRRKRRVFVEACEIAAVPRALEGCRRRETFASLQALALSRRHTPRAHLSLRERTRARQRIVAEVDAGSSSMRPLAMVPDPTAPSTVQTPPFRSERASLKRNRRGADPHCTTENHARLMYQ</sequence>
<evidence type="ECO:0000256" key="1">
    <source>
        <dbReference type="SAM" id="MobiDB-lite"/>
    </source>
</evidence>
<dbReference type="EMBL" id="SOZI01000032">
    <property type="protein sequence ID" value="TNY22031.1"/>
    <property type="molecule type" value="Genomic_DNA"/>
</dbReference>
<feature type="compositionally biased region" description="Basic and acidic residues" evidence="1">
    <location>
        <begin position="334"/>
        <end position="362"/>
    </location>
</feature>